<dbReference type="OrthoDB" id="663527at2"/>
<proteinExistence type="predicted"/>
<dbReference type="Proteomes" id="UP000297031">
    <property type="component" value="Chromosome"/>
</dbReference>
<reference evidence="2 3" key="1">
    <citation type="submission" date="2019-02" db="EMBL/GenBank/DDBJ databases">
        <title>Isolation and identification of novel species under the genus Muribaculum.</title>
        <authorList>
            <person name="Miyake S."/>
            <person name="Ding Y."/>
            <person name="Low A."/>
            <person name="Soh M."/>
            <person name="Seedorf H."/>
        </authorList>
    </citation>
    <scope>NUCLEOTIDE SEQUENCE [LARGE SCALE GENOMIC DNA]</scope>
    <source>
        <strain evidence="2 3">TLL-A4</strain>
    </source>
</reference>
<keyword evidence="1" id="KW-0732">Signal</keyword>
<dbReference type="Pfam" id="PF20050">
    <property type="entry name" value="DUF6452"/>
    <property type="match status" value="1"/>
</dbReference>
<evidence type="ECO:0000313" key="3">
    <source>
        <dbReference type="Proteomes" id="UP000297031"/>
    </source>
</evidence>
<sequence length="169" mass="18780">MGKILNVTASLLAALSITLSSCNTSGCTDNQSSIPLAGFYSYNTLREISVDSISVGGVGAINDSLLINSASASKVYLPFRANQDSTSYFIRYEAKKLNFPELFDTITFKYKRIPYFASEECGAMYRYSIDKLNYTTHLIDSVGLVDSLITNADIETIRIYFRTEEKPNE</sequence>
<dbReference type="PROSITE" id="PS51257">
    <property type="entry name" value="PROKAR_LIPOPROTEIN"/>
    <property type="match status" value="1"/>
</dbReference>
<keyword evidence="3" id="KW-1185">Reference proteome</keyword>
<feature type="chain" id="PRO_5020911980" description="Lipoprotein" evidence="1">
    <location>
        <begin position="26"/>
        <end position="169"/>
    </location>
</feature>
<name>A0A4P7VQD4_9BACT</name>
<dbReference type="RefSeq" id="WP_136410908.1">
    <property type="nucleotide sequence ID" value="NZ_CP039393.1"/>
</dbReference>
<gene>
    <name evidence="2" type="ORF">E7746_11615</name>
</gene>
<protein>
    <recommendedName>
        <fullName evidence="4">Lipoprotein</fullName>
    </recommendedName>
</protein>
<evidence type="ECO:0000313" key="2">
    <source>
        <dbReference type="EMBL" id="QCD36486.1"/>
    </source>
</evidence>
<accession>A0A4P7VQD4</accession>
<feature type="signal peptide" evidence="1">
    <location>
        <begin position="1"/>
        <end position="25"/>
    </location>
</feature>
<dbReference type="AlphaFoldDB" id="A0A4P7VQD4"/>
<evidence type="ECO:0008006" key="4">
    <source>
        <dbReference type="Google" id="ProtNLM"/>
    </source>
</evidence>
<evidence type="ECO:0000256" key="1">
    <source>
        <dbReference type="SAM" id="SignalP"/>
    </source>
</evidence>
<dbReference type="InterPro" id="IPR045607">
    <property type="entry name" value="DUF6452"/>
</dbReference>
<dbReference type="EMBL" id="CP039393">
    <property type="protein sequence ID" value="QCD36486.1"/>
    <property type="molecule type" value="Genomic_DNA"/>
</dbReference>
<dbReference type="KEGG" id="mgod:E7746_11615"/>
<organism evidence="2 3">
    <name type="scientific">Muribaculum gordoncarteri</name>
    <dbReference type="NCBI Taxonomy" id="2530390"/>
    <lineage>
        <taxon>Bacteria</taxon>
        <taxon>Pseudomonadati</taxon>
        <taxon>Bacteroidota</taxon>
        <taxon>Bacteroidia</taxon>
        <taxon>Bacteroidales</taxon>
        <taxon>Muribaculaceae</taxon>
        <taxon>Muribaculum</taxon>
    </lineage>
</organism>